<keyword evidence="3" id="KW-1185">Reference proteome</keyword>
<keyword evidence="1" id="KW-0812">Transmembrane</keyword>
<evidence type="ECO:0000256" key="1">
    <source>
        <dbReference type="SAM" id="Phobius"/>
    </source>
</evidence>
<dbReference type="AlphaFoldDB" id="A0AAW0XK04"/>
<accession>A0AAW0XK04</accession>
<comment type="caution">
    <text evidence="2">The sequence shown here is derived from an EMBL/GenBank/DDBJ whole genome shotgun (WGS) entry which is preliminary data.</text>
</comment>
<dbReference type="EMBL" id="JARKIK010000036">
    <property type="protein sequence ID" value="KAK8739643.1"/>
    <property type="molecule type" value="Genomic_DNA"/>
</dbReference>
<dbReference type="Proteomes" id="UP001445076">
    <property type="component" value="Unassembled WGS sequence"/>
</dbReference>
<protein>
    <submittedName>
        <fullName evidence="2">Uncharacterized protein</fullName>
    </submittedName>
</protein>
<reference evidence="2 3" key="1">
    <citation type="journal article" date="2024" name="BMC Genomics">
        <title>Genome assembly of redclaw crayfish (Cherax quadricarinatus) provides insights into its immune adaptation and hypoxia tolerance.</title>
        <authorList>
            <person name="Liu Z."/>
            <person name="Zheng J."/>
            <person name="Li H."/>
            <person name="Fang K."/>
            <person name="Wang S."/>
            <person name="He J."/>
            <person name="Zhou D."/>
            <person name="Weng S."/>
            <person name="Chi M."/>
            <person name="Gu Z."/>
            <person name="He J."/>
            <person name="Li F."/>
            <person name="Wang M."/>
        </authorList>
    </citation>
    <scope>NUCLEOTIDE SEQUENCE [LARGE SCALE GENOMIC DNA]</scope>
    <source>
        <strain evidence="2">ZL_2023a</strain>
    </source>
</reference>
<keyword evidence="1" id="KW-0472">Membrane</keyword>
<evidence type="ECO:0000313" key="3">
    <source>
        <dbReference type="Proteomes" id="UP001445076"/>
    </source>
</evidence>
<sequence>KFVDESSRDIVSHSNDSFRLLFVSSNYNNTYFYMSGTDGISQSIRRFPIVLQLNRFSMTTLILTLEPAGLRVSCSHKGVFWSLVVDPPKPHTTLLYWWIEVTPRSYLVLDTCPATGLACSTCCSGESSNCTLDNSLCSHHYWAWLILGAIAVLIFIALCVLYNSSKCVNI</sequence>
<proteinExistence type="predicted"/>
<evidence type="ECO:0000313" key="2">
    <source>
        <dbReference type="EMBL" id="KAK8739643.1"/>
    </source>
</evidence>
<feature type="transmembrane region" description="Helical" evidence="1">
    <location>
        <begin position="141"/>
        <end position="162"/>
    </location>
</feature>
<gene>
    <name evidence="2" type="ORF">OTU49_003445</name>
</gene>
<name>A0AAW0XK04_CHEQU</name>
<organism evidence="2 3">
    <name type="scientific">Cherax quadricarinatus</name>
    <name type="common">Australian red claw crayfish</name>
    <dbReference type="NCBI Taxonomy" id="27406"/>
    <lineage>
        <taxon>Eukaryota</taxon>
        <taxon>Metazoa</taxon>
        <taxon>Ecdysozoa</taxon>
        <taxon>Arthropoda</taxon>
        <taxon>Crustacea</taxon>
        <taxon>Multicrustacea</taxon>
        <taxon>Malacostraca</taxon>
        <taxon>Eumalacostraca</taxon>
        <taxon>Eucarida</taxon>
        <taxon>Decapoda</taxon>
        <taxon>Pleocyemata</taxon>
        <taxon>Astacidea</taxon>
        <taxon>Parastacoidea</taxon>
        <taxon>Parastacidae</taxon>
        <taxon>Cherax</taxon>
    </lineage>
</organism>
<keyword evidence="1" id="KW-1133">Transmembrane helix</keyword>
<feature type="non-terminal residue" evidence="2">
    <location>
        <position position="1"/>
    </location>
</feature>